<dbReference type="GO" id="GO:0016020">
    <property type="term" value="C:membrane"/>
    <property type="evidence" value="ECO:0007669"/>
    <property type="project" value="InterPro"/>
</dbReference>
<dbReference type="RefSeq" id="WP_004805456.1">
    <property type="nucleotide sequence ID" value="NZ_CP116394.1"/>
</dbReference>
<dbReference type="InterPro" id="IPR003593">
    <property type="entry name" value="AAA+_ATPase"/>
</dbReference>
<keyword evidence="2" id="KW-0547">Nucleotide-binding</keyword>
<dbReference type="GO" id="GO:0022857">
    <property type="term" value="F:transmembrane transporter activity"/>
    <property type="evidence" value="ECO:0007669"/>
    <property type="project" value="UniProtKB-ARBA"/>
</dbReference>
<dbReference type="GO" id="GO:0005524">
    <property type="term" value="F:ATP binding"/>
    <property type="evidence" value="ECO:0007669"/>
    <property type="project" value="UniProtKB-KW"/>
</dbReference>
<dbReference type="SMART" id="SM00382">
    <property type="entry name" value="AAA"/>
    <property type="match status" value="1"/>
</dbReference>
<dbReference type="EMBL" id="CP116394">
    <property type="protein sequence ID" value="WCE47004.1"/>
    <property type="molecule type" value="Genomic_DNA"/>
</dbReference>
<name>A0AB38XS27_9ACTO</name>
<dbReference type="InterPro" id="IPR015856">
    <property type="entry name" value="ABC_transpr_CbiO/EcfA_su"/>
</dbReference>
<reference evidence="5" key="1">
    <citation type="submission" date="2023-01" db="EMBL/GenBank/DDBJ databases">
        <title>Comparative Genomic Analysis of the Clinically-Derived Winkia Strain NY0527 Provides Evidence into the Taxonomic Reassignment of Winkia neuii and Characterizes Their Virulence Traits.</title>
        <authorList>
            <person name="Cai X."/>
            <person name="Peng Y."/>
            <person name="Li M."/>
            <person name="Qiu Y."/>
            <person name="Wang Y."/>
            <person name="Xu L."/>
            <person name="Hou Q."/>
        </authorList>
    </citation>
    <scope>NUCLEOTIDE SEQUENCE</scope>
    <source>
        <strain evidence="5">NY0527</strain>
    </source>
</reference>
<evidence type="ECO:0000259" key="4">
    <source>
        <dbReference type="PROSITE" id="PS50893"/>
    </source>
</evidence>
<dbReference type="KEGG" id="wne:PIG85_04985"/>
<dbReference type="InterPro" id="IPR003439">
    <property type="entry name" value="ABC_transporter-like_ATP-bd"/>
</dbReference>
<gene>
    <name evidence="5" type="ORF">PIG85_04985</name>
</gene>
<keyword evidence="1" id="KW-0813">Transport</keyword>
<sequence>MAAVIELNDVRVRRGTTVILDKVNWSINEGEHWVILGPNGAGKTTLVSLLSGGIEADAGTVRVLDEELAQTDLAELRSRVGTIGDVADQLVPSGTHAIDAILSSVYGAPSSQEQTFEDIDRQRAQDLLHLFGISHLKDREVDSLSDGERQRVMIARALMPDPEALVLDEPARGLDLGAREDLLGALTEISTDKHAPAMIMVTHHVEQIPRGFTHALLLKEGQVVKSGPISQILTSENVSNLFEYPLSVGGSEGRWWAHKADKK</sequence>
<keyword evidence="3 5" id="KW-0067">ATP-binding</keyword>
<dbReference type="SUPFAM" id="SSF52540">
    <property type="entry name" value="P-loop containing nucleoside triphosphate hydrolases"/>
    <property type="match status" value="1"/>
</dbReference>
<accession>A0AB38XS27</accession>
<feature type="domain" description="ABC transporter" evidence="4">
    <location>
        <begin position="5"/>
        <end position="245"/>
    </location>
</feature>
<evidence type="ECO:0000256" key="2">
    <source>
        <dbReference type="ARBA" id="ARBA00022741"/>
    </source>
</evidence>
<dbReference type="Proteomes" id="UP001211044">
    <property type="component" value="Chromosome"/>
</dbReference>
<dbReference type="CDD" id="cd03225">
    <property type="entry name" value="ABC_cobalt_CbiO_domain1"/>
    <property type="match status" value="1"/>
</dbReference>
<dbReference type="Pfam" id="PF00005">
    <property type="entry name" value="ABC_tran"/>
    <property type="match status" value="1"/>
</dbReference>
<evidence type="ECO:0000313" key="6">
    <source>
        <dbReference type="Proteomes" id="UP001211044"/>
    </source>
</evidence>
<dbReference type="GO" id="GO:0016887">
    <property type="term" value="F:ATP hydrolysis activity"/>
    <property type="evidence" value="ECO:0007669"/>
    <property type="project" value="InterPro"/>
</dbReference>
<evidence type="ECO:0000256" key="3">
    <source>
        <dbReference type="ARBA" id="ARBA00022840"/>
    </source>
</evidence>
<dbReference type="PANTHER" id="PTHR43158:SF2">
    <property type="entry name" value="SKFA PEPTIDE EXPORT ATP-BINDING PROTEIN SKFE"/>
    <property type="match status" value="1"/>
</dbReference>
<protein>
    <submittedName>
        <fullName evidence="5">ATP-binding cassette domain-containing protein</fullName>
    </submittedName>
</protein>
<organism evidence="5 6">
    <name type="scientific">Winkia neuii subsp. anitrata</name>
    <dbReference type="NCBI Taxonomy" id="29318"/>
    <lineage>
        <taxon>Bacteria</taxon>
        <taxon>Bacillati</taxon>
        <taxon>Actinomycetota</taxon>
        <taxon>Actinomycetes</taxon>
        <taxon>Actinomycetales</taxon>
        <taxon>Actinomycetaceae</taxon>
        <taxon>Winkia</taxon>
    </lineage>
</organism>
<dbReference type="Gene3D" id="3.40.50.300">
    <property type="entry name" value="P-loop containing nucleotide triphosphate hydrolases"/>
    <property type="match status" value="1"/>
</dbReference>
<proteinExistence type="predicted"/>
<dbReference type="PANTHER" id="PTHR43158">
    <property type="entry name" value="SKFA PEPTIDE EXPORT ATP-BINDING PROTEIN SKFE"/>
    <property type="match status" value="1"/>
</dbReference>
<evidence type="ECO:0000256" key="1">
    <source>
        <dbReference type="ARBA" id="ARBA00022448"/>
    </source>
</evidence>
<evidence type="ECO:0000313" key="5">
    <source>
        <dbReference type="EMBL" id="WCE47004.1"/>
    </source>
</evidence>
<dbReference type="InterPro" id="IPR027417">
    <property type="entry name" value="P-loop_NTPase"/>
</dbReference>
<dbReference type="AlphaFoldDB" id="A0AB38XS27"/>
<dbReference type="PROSITE" id="PS50893">
    <property type="entry name" value="ABC_TRANSPORTER_2"/>
    <property type="match status" value="1"/>
</dbReference>